<dbReference type="PROSITE" id="PS50928">
    <property type="entry name" value="ABC_TM1"/>
    <property type="match status" value="1"/>
</dbReference>
<organism evidence="9 10">
    <name type="scientific">Paenibacillus gansuensis</name>
    <dbReference type="NCBI Taxonomy" id="306542"/>
    <lineage>
        <taxon>Bacteria</taxon>
        <taxon>Bacillati</taxon>
        <taxon>Bacillota</taxon>
        <taxon>Bacilli</taxon>
        <taxon>Bacillales</taxon>
        <taxon>Paenibacillaceae</taxon>
        <taxon>Paenibacillus</taxon>
    </lineage>
</organism>
<reference evidence="10" key="1">
    <citation type="journal article" date="2019" name="Int. J. Syst. Evol. Microbiol.">
        <title>The Global Catalogue of Microorganisms (GCM) 10K type strain sequencing project: providing services to taxonomists for standard genome sequencing and annotation.</title>
        <authorList>
            <consortium name="The Broad Institute Genomics Platform"/>
            <consortium name="The Broad Institute Genome Sequencing Center for Infectious Disease"/>
            <person name="Wu L."/>
            <person name="Ma J."/>
        </authorList>
    </citation>
    <scope>NUCLEOTIDE SEQUENCE [LARGE SCALE GENOMIC DNA]</scope>
    <source>
        <strain evidence="10">KCTC 3950</strain>
    </source>
</reference>
<keyword evidence="5 7" id="KW-1133">Transmembrane helix</keyword>
<accession>A0ABW5PFZ2</accession>
<dbReference type="CDD" id="cd06261">
    <property type="entry name" value="TM_PBP2"/>
    <property type="match status" value="1"/>
</dbReference>
<evidence type="ECO:0000259" key="8">
    <source>
        <dbReference type="PROSITE" id="PS50928"/>
    </source>
</evidence>
<feature type="domain" description="ABC transmembrane type-1" evidence="8">
    <location>
        <begin position="71"/>
        <end position="282"/>
    </location>
</feature>
<dbReference type="EMBL" id="JBHUME010000008">
    <property type="protein sequence ID" value="MFD2613651.1"/>
    <property type="molecule type" value="Genomic_DNA"/>
</dbReference>
<dbReference type="PANTHER" id="PTHR30193:SF37">
    <property type="entry name" value="INNER MEMBRANE ABC TRANSPORTER PERMEASE PROTEIN YCJO"/>
    <property type="match status" value="1"/>
</dbReference>
<keyword evidence="4 7" id="KW-0812">Transmembrane</keyword>
<feature type="transmembrane region" description="Helical" evidence="7">
    <location>
        <begin position="157"/>
        <end position="181"/>
    </location>
</feature>
<proteinExistence type="inferred from homology"/>
<protein>
    <submittedName>
        <fullName evidence="9">Carbohydrate ABC transporter permease</fullName>
    </submittedName>
</protein>
<keyword evidence="10" id="KW-1185">Reference proteome</keyword>
<evidence type="ECO:0000256" key="3">
    <source>
        <dbReference type="ARBA" id="ARBA00022475"/>
    </source>
</evidence>
<feature type="transmembrane region" description="Helical" evidence="7">
    <location>
        <begin position="73"/>
        <end position="96"/>
    </location>
</feature>
<evidence type="ECO:0000256" key="5">
    <source>
        <dbReference type="ARBA" id="ARBA00022989"/>
    </source>
</evidence>
<dbReference type="RefSeq" id="WP_377603680.1">
    <property type="nucleotide sequence ID" value="NZ_JBHUME010000008.1"/>
</dbReference>
<comment type="subcellular location">
    <subcellularLocation>
        <location evidence="1 7">Cell membrane</location>
        <topology evidence="1 7">Multi-pass membrane protein</topology>
    </subcellularLocation>
</comment>
<evidence type="ECO:0000256" key="4">
    <source>
        <dbReference type="ARBA" id="ARBA00022692"/>
    </source>
</evidence>
<dbReference type="Gene3D" id="1.10.3720.10">
    <property type="entry name" value="MetI-like"/>
    <property type="match status" value="1"/>
</dbReference>
<feature type="transmembrane region" description="Helical" evidence="7">
    <location>
        <begin position="108"/>
        <end position="128"/>
    </location>
</feature>
<name>A0ABW5PFZ2_9BACL</name>
<feature type="transmembrane region" description="Helical" evidence="7">
    <location>
        <begin position="202"/>
        <end position="222"/>
    </location>
</feature>
<comment type="caution">
    <text evidence="9">The sequence shown here is derived from an EMBL/GenBank/DDBJ whole genome shotgun (WGS) entry which is preliminary data.</text>
</comment>
<feature type="transmembrane region" description="Helical" evidence="7">
    <location>
        <begin position="268"/>
        <end position="285"/>
    </location>
</feature>
<evidence type="ECO:0000313" key="10">
    <source>
        <dbReference type="Proteomes" id="UP001597541"/>
    </source>
</evidence>
<evidence type="ECO:0000256" key="2">
    <source>
        <dbReference type="ARBA" id="ARBA00022448"/>
    </source>
</evidence>
<gene>
    <name evidence="9" type="ORF">ACFSUF_14565</name>
</gene>
<sequence>MYRKHKLSEFMQQAVFIGPALLAFLLIIAAPFIMGMYYSFTNWNGVSGSITPAGFDNFVRIFKDEKFLNAFGFTVRFTVVAVIVTNLIGFLLALMLTQALKTRNLLRTVFFLPNVIGGLLLGFIWQFIFVKGFSAIGTATNIPFFNLPWLGDSTTSFWALVIVSAWQGAGYLMVIYIASLVNVPRELNEAAEIDGATAWQRLRNITIPLVMPAVTICLFLTISNSFKIFDLNLSLTKGGPYDSTQSVALNIYLEAFQNNRYGLGTAKAFLFFIVVALVSTIQVYLTKKREVEA</sequence>
<evidence type="ECO:0000256" key="7">
    <source>
        <dbReference type="RuleBase" id="RU363032"/>
    </source>
</evidence>
<dbReference type="PANTHER" id="PTHR30193">
    <property type="entry name" value="ABC TRANSPORTER PERMEASE PROTEIN"/>
    <property type="match status" value="1"/>
</dbReference>
<keyword evidence="3" id="KW-1003">Cell membrane</keyword>
<comment type="similarity">
    <text evidence="7">Belongs to the binding-protein-dependent transport system permease family.</text>
</comment>
<keyword evidence="6 7" id="KW-0472">Membrane</keyword>
<evidence type="ECO:0000313" key="9">
    <source>
        <dbReference type="EMBL" id="MFD2613651.1"/>
    </source>
</evidence>
<evidence type="ECO:0000256" key="1">
    <source>
        <dbReference type="ARBA" id="ARBA00004651"/>
    </source>
</evidence>
<dbReference type="Proteomes" id="UP001597541">
    <property type="component" value="Unassembled WGS sequence"/>
</dbReference>
<dbReference type="InterPro" id="IPR000515">
    <property type="entry name" value="MetI-like"/>
</dbReference>
<feature type="transmembrane region" description="Helical" evidence="7">
    <location>
        <begin position="21"/>
        <end position="40"/>
    </location>
</feature>
<dbReference type="Pfam" id="PF00528">
    <property type="entry name" value="BPD_transp_1"/>
    <property type="match status" value="1"/>
</dbReference>
<dbReference type="SUPFAM" id="SSF161098">
    <property type="entry name" value="MetI-like"/>
    <property type="match status" value="1"/>
</dbReference>
<dbReference type="InterPro" id="IPR035906">
    <property type="entry name" value="MetI-like_sf"/>
</dbReference>
<dbReference type="InterPro" id="IPR051393">
    <property type="entry name" value="ABC_transporter_permease"/>
</dbReference>
<keyword evidence="2 7" id="KW-0813">Transport</keyword>
<evidence type="ECO:0000256" key="6">
    <source>
        <dbReference type="ARBA" id="ARBA00023136"/>
    </source>
</evidence>